<evidence type="ECO:0000313" key="1">
    <source>
        <dbReference type="EMBL" id="ETX00687.1"/>
    </source>
</evidence>
<dbReference type="AlphaFoldDB" id="W4LTC1"/>
<evidence type="ECO:0000313" key="2">
    <source>
        <dbReference type="Proteomes" id="UP000019141"/>
    </source>
</evidence>
<name>W4LTC1_ENTF1</name>
<gene>
    <name evidence="1" type="ORF">ETSY1_10285</name>
</gene>
<proteinExistence type="predicted"/>
<keyword evidence="2" id="KW-1185">Reference proteome</keyword>
<organism evidence="1 2">
    <name type="scientific">Entotheonella factor</name>
    <dbReference type="NCBI Taxonomy" id="1429438"/>
    <lineage>
        <taxon>Bacteria</taxon>
        <taxon>Pseudomonadati</taxon>
        <taxon>Nitrospinota/Tectimicrobiota group</taxon>
        <taxon>Candidatus Tectimicrobiota</taxon>
        <taxon>Candidatus Entotheonellia</taxon>
        <taxon>Candidatus Entotheonellales</taxon>
        <taxon>Candidatus Entotheonellaceae</taxon>
        <taxon>Candidatus Entotheonella</taxon>
    </lineage>
</organism>
<accession>W4LTC1</accession>
<protein>
    <submittedName>
        <fullName evidence="1">Uncharacterized protein</fullName>
    </submittedName>
</protein>
<dbReference type="EMBL" id="AZHW01000315">
    <property type="protein sequence ID" value="ETX00687.1"/>
    <property type="molecule type" value="Genomic_DNA"/>
</dbReference>
<dbReference type="HOGENOM" id="CLU_1966530_0_0_7"/>
<reference evidence="1 2" key="1">
    <citation type="journal article" date="2014" name="Nature">
        <title>An environmental bacterial taxon with a large and distinct metabolic repertoire.</title>
        <authorList>
            <person name="Wilson M.C."/>
            <person name="Mori T."/>
            <person name="Ruckert C."/>
            <person name="Uria A.R."/>
            <person name="Helf M.J."/>
            <person name="Takada K."/>
            <person name="Gernert C."/>
            <person name="Steffens U.A."/>
            <person name="Heycke N."/>
            <person name="Schmitt S."/>
            <person name="Rinke C."/>
            <person name="Helfrich E.J."/>
            <person name="Brachmann A.O."/>
            <person name="Gurgui C."/>
            <person name="Wakimoto T."/>
            <person name="Kracht M."/>
            <person name="Crusemann M."/>
            <person name="Hentschel U."/>
            <person name="Abe I."/>
            <person name="Matsunaga S."/>
            <person name="Kalinowski J."/>
            <person name="Takeyama H."/>
            <person name="Piel J."/>
        </authorList>
    </citation>
    <scope>NUCLEOTIDE SEQUENCE [LARGE SCALE GENOMIC DNA]</scope>
    <source>
        <strain evidence="2">TSY1</strain>
    </source>
</reference>
<sequence>MATRIDSHSRDLKLGNALIRLRLKAAVALIELPDMTFEFCVDYSYTGTFGDRGRICVPVDGDCDEKRELGKGLTIGYTVSDWALTDRSLSCDLTVWANYKRLDMNSKPIFQSQHFSGPRPVLSPSTI</sequence>
<comment type="caution">
    <text evidence="1">The sequence shown here is derived from an EMBL/GenBank/DDBJ whole genome shotgun (WGS) entry which is preliminary data.</text>
</comment>
<dbReference type="Proteomes" id="UP000019141">
    <property type="component" value="Unassembled WGS sequence"/>
</dbReference>